<comment type="caution">
    <text evidence="1">The sequence shown here is derived from an EMBL/GenBank/DDBJ whole genome shotgun (WGS) entry which is preliminary data.</text>
</comment>
<organism evidence="1 2">
    <name type="scientific">Pseudomonas asplenii</name>
    <dbReference type="NCBI Taxonomy" id="53407"/>
    <lineage>
        <taxon>Bacteria</taxon>
        <taxon>Pseudomonadati</taxon>
        <taxon>Pseudomonadota</taxon>
        <taxon>Gammaproteobacteria</taxon>
        <taxon>Pseudomonadales</taxon>
        <taxon>Pseudomonadaceae</taxon>
        <taxon>Pseudomonas</taxon>
    </lineage>
</organism>
<gene>
    <name evidence="1" type="ORF">PF66_03158</name>
</gene>
<name>A0A0M9GG45_9PSED</name>
<dbReference type="Proteomes" id="UP000037931">
    <property type="component" value="Unassembled WGS sequence"/>
</dbReference>
<evidence type="ECO:0000313" key="2">
    <source>
        <dbReference type="Proteomes" id="UP000037931"/>
    </source>
</evidence>
<keyword evidence="2" id="KW-1185">Reference proteome</keyword>
<sequence>MDMSPEHTAEKTCQILLKISVQARRRDGLLLELVGHIEGFAGAEILGFEFGRTGEPEPRPKAYLA</sequence>
<dbReference type="PATRIC" id="fig|50340.43.peg.453"/>
<dbReference type="RefSeq" id="WP_054063167.1">
    <property type="nucleotide sequence ID" value="NZ_JSYZ01000010.1"/>
</dbReference>
<protein>
    <submittedName>
        <fullName evidence="1">Uncharacterized protein</fullName>
    </submittedName>
</protein>
<dbReference type="OrthoDB" id="6978379at2"/>
<dbReference type="EMBL" id="JSYZ01000010">
    <property type="protein sequence ID" value="KPA90350.1"/>
    <property type="molecule type" value="Genomic_DNA"/>
</dbReference>
<accession>A0A0M9GG45</accession>
<proteinExistence type="predicted"/>
<dbReference type="AlphaFoldDB" id="A0A0M9GG45"/>
<evidence type="ECO:0000313" key="1">
    <source>
        <dbReference type="EMBL" id="KPA90350.1"/>
    </source>
</evidence>
<reference evidence="1 2" key="1">
    <citation type="journal article" date="2015" name="PLoS ONE">
        <title>Rice-Infecting Pseudomonas Genomes Are Highly Accessorized and Harbor Multiple Putative Virulence Mechanisms to Cause Sheath Brown Rot.</title>
        <authorList>
            <person name="Quibod I.L."/>
            <person name="Grande G."/>
            <person name="Oreiro E.G."/>
            <person name="Borja F.N."/>
            <person name="Dossa G.S."/>
            <person name="Mauleon R."/>
            <person name="Cruz C.V."/>
            <person name="Oliva R."/>
        </authorList>
    </citation>
    <scope>NUCLEOTIDE SEQUENCE [LARGE SCALE GENOMIC DNA]</scope>
    <source>
        <strain evidence="1 2">IRRI 6609</strain>
    </source>
</reference>